<reference evidence="1" key="1">
    <citation type="journal article" date="2013" name="Genetics">
        <title>The draft genome and transcriptome of Panagrellus redivivus are shaped by the harsh demands of a free-living lifestyle.</title>
        <authorList>
            <person name="Srinivasan J."/>
            <person name="Dillman A.R."/>
            <person name="Macchietto M.G."/>
            <person name="Heikkinen L."/>
            <person name="Lakso M."/>
            <person name="Fracchia K.M."/>
            <person name="Antoshechkin I."/>
            <person name="Mortazavi A."/>
            <person name="Wong G."/>
            <person name="Sternberg P.W."/>
        </authorList>
    </citation>
    <scope>NUCLEOTIDE SEQUENCE [LARGE SCALE GENOMIC DNA]</scope>
    <source>
        <strain evidence="1">MT8872</strain>
    </source>
</reference>
<reference evidence="2" key="2">
    <citation type="submission" date="2020-10" db="UniProtKB">
        <authorList>
            <consortium name="WormBaseParasite"/>
        </authorList>
    </citation>
    <scope>IDENTIFICATION</scope>
</reference>
<organism evidence="1 2">
    <name type="scientific">Panagrellus redivivus</name>
    <name type="common">Microworm</name>
    <dbReference type="NCBI Taxonomy" id="6233"/>
    <lineage>
        <taxon>Eukaryota</taxon>
        <taxon>Metazoa</taxon>
        <taxon>Ecdysozoa</taxon>
        <taxon>Nematoda</taxon>
        <taxon>Chromadorea</taxon>
        <taxon>Rhabditida</taxon>
        <taxon>Tylenchina</taxon>
        <taxon>Panagrolaimomorpha</taxon>
        <taxon>Panagrolaimoidea</taxon>
        <taxon>Panagrolaimidae</taxon>
        <taxon>Panagrellus</taxon>
    </lineage>
</organism>
<dbReference type="AlphaFoldDB" id="A0A7E4VSM2"/>
<dbReference type="WBParaSite" id="Pan_g23694.t1">
    <property type="protein sequence ID" value="Pan_g23694.t1"/>
    <property type="gene ID" value="Pan_g23694"/>
</dbReference>
<evidence type="ECO:0000313" key="2">
    <source>
        <dbReference type="WBParaSite" id="Pan_g23694.t1"/>
    </source>
</evidence>
<protein>
    <submittedName>
        <fullName evidence="2">FTH domain-containing protein</fullName>
    </submittedName>
</protein>
<dbReference type="Proteomes" id="UP000492821">
    <property type="component" value="Unassembled WGS sequence"/>
</dbReference>
<accession>A0A7E4VSM2</accession>
<keyword evidence="1" id="KW-1185">Reference proteome</keyword>
<name>A0A7E4VSM2_PANRE</name>
<proteinExistence type="predicted"/>
<evidence type="ECO:0000313" key="1">
    <source>
        <dbReference type="Proteomes" id="UP000492821"/>
    </source>
</evidence>
<sequence>MPYPLSKLPYGLQGRLRELATPREAYDLQLAAPKIPGLQPVIKRQSVYGVRIFVLNDTIHHHCRDEDGEFSTDDKHVFYTVIDAVTFQWFTPSTNLDIVHGQFEFDVQIISFLKCPITLNFIQNIRKMMNDDVEILEFHECDFDSDVDRAALSETFAHVRKMKFVECTNFEGNSGGHFVIYCN</sequence>